<accession>A0A134B6B0</accession>
<gene>
    <name evidence="2" type="ORF">HMPREF3185_01328</name>
</gene>
<reference evidence="3" key="1">
    <citation type="submission" date="2016-01" db="EMBL/GenBank/DDBJ databases">
        <authorList>
            <person name="Mitreva M."/>
            <person name="Pepin K.H."/>
            <person name="Mihindukulasuriya K.A."/>
            <person name="Fulton R."/>
            <person name="Fronick C."/>
            <person name="O'Laughlin M."/>
            <person name="Miner T."/>
            <person name="Herter B."/>
            <person name="Rosa B.A."/>
            <person name="Cordes M."/>
            <person name="Tomlinson C."/>
            <person name="Wollam A."/>
            <person name="Palsikar V.B."/>
            <person name="Mardis E.R."/>
            <person name="Wilson R.K."/>
        </authorList>
    </citation>
    <scope>NUCLEOTIDE SEQUENCE [LARGE SCALE GENOMIC DNA]</scope>
    <source>
        <strain evidence="3">KA00683</strain>
    </source>
</reference>
<comment type="caution">
    <text evidence="2">The sequence shown here is derived from an EMBL/GenBank/DDBJ whole genome shotgun (WGS) entry which is preliminary data.</text>
</comment>
<sequence>MNYTKIFALATGALLWMSSCTSSSDLDKLPGAAVRTQQAISETVSKLEGHDGYWRLTYYPDTKRAYGGYSMYVQFKDGRVTALSELSTTSTNSTYSVKNIDMPTLAFDTRSNVLHHFITSTEYFRNARGGDFELLLMGQRGDSILLQGRKYRNQMSLVPMTTDPATEIAALQAMATKFQGKNLAPVSIGTAGSVSFRLNPTYRQLEYTSTSGETTTTQKMAFAYTTEGLRFYEPITIGGVTISGFRLSSDGTSVTSIEGDVTTTVVSLPIDLVNKSYVAYLKADSAADDLVSFFTRVNNTLYRNRKARMSARTYFGVNTAADQTAGLVGNDTKVASFLTMPIYEQTNGSYTRLSYEVDFVPVGDDPTQVDIIARDGNESTWWYWYASAAEYWVSRLATRAPYTVETLTDAAGATYYKLTSVKYADKAWFYLYEVQ</sequence>
<dbReference type="Pfam" id="PF14135">
    <property type="entry name" value="DUF4302"/>
    <property type="match status" value="1"/>
</dbReference>
<evidence type="ECO:0008006" key="4">
    <source>
        <dbReference type="Google" id="ProtNLM"/>
    </source>
</evidence>
<dbReference type="STRING" id="322095.HMPREF3185_01328"/>
<evidence type="ECO:0000256" key="1">
    <source>
        <dbReference type="SAM" id="SignalP"/>
    </source>
</evidence>
<dbReference type="InterPro" id="IPR025396">
    <property type="entry name" value="DUF4302"/>
</dbReference>
<dbReference type="Proteomes" id="UP000070224">
    <property type="component" value="Unassembled WGS sequence"/>
</dbReference>
<dbReference type="EMBL" id="LSDK01000091">
    <property type="protein sequence ID" value="KXB75480.1"/>
    <property type="molecule type" value="Genomic_DNA"/>
</dbReference>
<keyword evidence="1" id="KW-0732">Signal</keyword>
<dbReference type="OrthoDB" id="1150854at2"/>
<evidence type="ECO:0000313" key="2">
    <source>
        <dbReference type="EMBL" id="KXB75480.1"/>
    </source>
</evidence>
<dbReference type="RefSeq" id="WP_060935587.1">
    <property type="nucleotide sequence ID" value="NZ_KQ960453.1"/>
</dbReference>
<dbReference type="PROSITE" id="PS51257">
    <property type="entry name" value="PROKAR_LIPOPROTEIN"/>
    <property type="match status" value="1"/>
</dbReference>
<evidence type="ECO:0000313" key="3">
    <source>
        <dbReference type="Proteomes" id="UP000070224"/>
    </source>
</evidence>
<protein>
    <recommendedName>
        <fullName evidence="4">DUF4302 domain-containing protein</fullName>
    </recommendedName>
</protein>
<feature type="chain" id="PRO_5007462096" description="DUF4302 domain-containing protein" evidence="1">
    <location>
        <begin position="24"/>
        <end position="435"/>
    </location>
</feature>
<dbReference type="AlphaFoldDB" id="A0A134B6B0"/>
<feature type="signal peptide" evidence="1">
    <location>
        <begin position="1"/>
        <end position="23"/>
    </location>
</feature>
<proteinExistence type="predicted"/>
<organism evidence="2 3">
    <name type="scientific">Porphyromonas somerae</name>
    <dbReference type="NCBI Taxonomy" id="322095"/>
    <lineage>
        <taxon>Bacteria</taxon>
        <taxon>Pseudomonadati</taxon>
        <taxon>Bacteroidota</taxon>
        <taxon>Bacteroidia</taxon>
        <taxon>Bacteroidales</taxon>
        <taxon>Porphyromonadaceae</taxon>
        <taxon>Porphyromonas</taxon>
    </lineage>
</organism>
<name>A0A134B6B0_9PORP</name>
<dbReference type="PATRIC" id="fig|322095.3.peg.1313"/>
<keyword evidence="3" id="KW-1185">Reference proteome</keyword>